<proteinExistence type="predicted"/>
<dbReference type="Proteomes" id="UP001154312">
    <property type="component" value="Unassembled WGS sequence"/>
</dbReference>
<dbReference type="PANTHER" id="PTHR43155:SF2">
    <property type="entry name" value="CYCLIC DI-GMP PHOSPHODIESTERASE PA4108"/>
    <property type="match status" value="1"/>
</dbReference>
<dbReference type="AlphaFoldDB" id="A0A9X4H056"/>
<keyword evidence="3" id="KW-1185">Reference proteome</keyword>
<reference evidence="2" key="1">
    <citation type="submission" date="2022-02" db="EMBL/GenBank/DDBJ databases">
        <authorList>
            <person name="Leng L."/>
        </authorList>
    </citation>
    <scope>NUCLEOTIDE SEQUENCE</scope>
    <source>
        <strain evidence="2">JI</strain>
    </source>
</reference>
<comment type="caution">
    <text evidence="2">The sequence shown here is derived from an EMBL/GenBank/DDBJ whole genome shotgun (WGS) entry which is preliminary data.</text>
</comment>
<dbReference type="InterPro" id="IPR037522">
    <property type="entry name" value="HD_GYP_dom"/>
</dbReference>
<name>A0A9X4H056_9FIRM</name>
<dbReference type="Gene3D" id="1.10.3210.10">
    <property type="entry name" value="Hypothetical protein af1432"/>
    <property type="match status" value="1"/>
</dbReference>
<dbReference type="SUPFAM" id="SSF109604">
    <property type="entry name" value="HD-domain/PDEase-like"/>
    <property type="match status" value="1"/>
</dbReference>
<dbReference type="PROSITE" id="PS51832">
    <property type="entry name" value="HD_GYP"/>
    <property type="match status" value="1"/>
</dbReference>
<organism evidence="2 3">
    <name type="scientific">Pelotomaculum isophthalicicum JI</name>
    <dbReference type="NCBI Taxonomy" id="947010"/>
    <lineage>
        <taxon>Bacteria</taxon>
        <taxon>Bacillati</taxon>
        <taxon>Bacillota</taxon>
        <taxon>Clostridia</taxon>
        <taxon>Eubacteriales</taxon>
        <taxon>Desulfotomaculaceae</taxon>
        <taxon>Pelotomaculum</taxon>
    </lineage>
</organism>
<sequence>MRKVGVSDLKPGMKLSRTIYNSRGEELLKNGVALTDAYIQLLIKLELPFVWVDDGLPFKMPEANDVIKRQTRVAAVRQIKNVLLEAKESGRLVIEPQSLYTTVGEFTEQLLSNKNLIFNLVDLRSQDDYTFAHSVNVCILTLMTGITLGYGHNELAFLGVGALLHDLGKVKIPDKILNKPGGLTAEEFEVMKKHTVFGYELIREAGNLDEINAVMALQHHENYDGSGYPKGLKDEQINEYAQIVAIADRFDAITANRVYRKAFPPVEAYEMCEASVNYFVKESVAKAFMYNIAAYPAGTIVELNNGMAGVAADTPKGNSLFPMVHVYFDEKKRLLPKQIELPLYKEKGLFIVRVLHGEEASRWKGFSPS</sequence>
<dbReference type="SMART" id="SM00471">
    <property type="entry name" value="HDc"/>
    <property type="match status" value="1"/>
</dbReference>
<dbReference type="CDD" id="cd00077">
    <property type="entry name" value="HDc"/>
    <property type="match status" value="1"/>
</dbReference>
<dbReference type="InterPro" id="IPR003607">
    <property type="entry name" value="HD/PDEase_dom"/>
</dbReference>
<accession>A0A9X4H056</accession>
<protein>
    <submittedName>
        <fullName evidence="2">HD-GYP domain-containing protein</fullName>
    </submittedName>
</protein>
<evidence type="ECO:0000259" key="1">
    <source>
        <dbReference type="PROSITE" id="PS51832"/>
    </source>
</evidence>
<evidence type="ECO:0000313" key="3">
    <source>
        <dbReference type="Proteomes" id="UP001154312"/>
    </source>
</evidence>
<dbReference type="EMBL" id="JAKOAV010000002">
    <property type="protein sequence ID" value="MDF9407011.1"/>
    <property type="molecule type" value="Genomic_DNA"/>
</dbReference>
<dbReference type="Pfam" id="PF13487">
    <property type="entry name" value="HD_5"/>
    <property type="match status" value="1"/>
</dbReference>
<dbReference type="RefSeq" id="WP_277442174.1">
    <property type="nucleotide sequence ID" value="NZ_JAKOAV010000002.1"/>
</dbReference>
<dbReference type="PANTHER" id="PTHR43155">
    <property type="entry name" value="CYCLIC DI-GMP PHOSPHODIESTERASE PA4108-RELATED"/>
    <property type="match status" value="1"/>
</dbReference>
<feature type="domain" description="HD-GYP" evidence="1">
    <location>
        <begin position="108"/>
        <end position="304"/>
    </location>
</feature>
<gene>
    <name evidence="2" type="ORF">L7E55_01320</name>
</gene>
<evidence type="ECO:0000313" key="2">
    <source>
        <dbReference type="EMBL" id="MDF9407011.1"/>
    </source>
</evidence>